<dbReference type="EMBL" id="LBMM01034102">
    <property type="protein sequence ID" value="KMQ81565.1"/>
    <property type="molecule type" value="Genomic_DNA"/>
</dbReference>
<dbReference type="GO" id="GO:0016301">
    <property type="term" value="F:kinase activity"/>
    <property type="evidence" value="ECO:0007669"/>
    <property type="project" value="UniProtKB-KW"/>
</dbReference>
<proteinExistence type="predicted"/>
<accession>A0A0J7MLU0</accession>
<dbReference type="AlphaFoldDB" id="A0A0J7MLU0"/>
<organism evidence="2 3">
    <name type="scientific">Lasius niger</name>
    <name type="common">Black garden ant</name>
    <dbReference type="NCBI Taxonomy" id="67767"/>
    <lineage>
        <taxon>Eukaryota</taxon>
        <taxon>Metazoa</taxon>
        <taxon>Ecdysozoa</taxon>
        <taxon>Arthropoda</taxon>
        <taxon>Hexapoda</taxon>
        <taxon>Insecta</taxon>
        <taxon>Pterygota</taxon>
        <taxon>Neoptera</taxon>
        <taxon>Endopterygota</taxon>
        <taxon>Hymenoptera</taxon>
        <taxon>Apocrita</taxon>
        <taxon>Aculeata</taxon>
        <taxon>Formicoidea</taxon>
        <taxon>Formicidae</taxon>
        <taxon>Formicinae</taxon>
        <taxon>Lasius</taxon>
        <taxon>Lasius</taxon>
    </lineage>
</organism>
<gene>
    <name evidence="2" type="ORF">RF55_25945</name>
</gene>
<feature type="region of interest" description="Disordered" evidence="1">
    <location>
        <begin position="1"/>
        <end position="27"/>
    </location>
</feature>
<feature type="compositionally biased region" description="Basic and acidic residues" evidence="1">
    <location>
        <begin position="17"/>
        <end position="27"/>
    </location>
</feature>
<dbReference type="Proteomes" id="UP000036403">
    <property type="component" value="Unassembled WGS sequence"/>
</dbReference>
<protein>
    <submittedName>
        <fullName evidence="2">Dihydroxyacetone kinase</fullName>
    </submittedName>
</protein>
<dbReference type="PaxDb" id="67767-A0A0J7MLU0"/>
<keyword evidence="2" id="KW-0808">Transferase</keyword>
<name>A0A0J7MLU0_LASNI</name>
<evidence type="ECO:0000313" key="2">
    <source>
        <dbReference type="EMBL" id="KMQ81565.1"/>
    </source>
</evidence>
<keyword evidence="2" id="KW-0418">Kinase</keyword>
<evidence type="ECO:0000313" key="3">
    <source>
        <dbReference type="Proteomes" id="UP000036403"/>
    </source>
</evidence>
<keyword evidence="3" id="KW-1185">Reference proteome</keyword>
<evidence type="ECO:0000256" key="1">
    <source>
        <dbReference type="SAM" id="MobiDB-lite"/>
    </source>
</evidence>
<sequence length="82" mass="9101">MAQTHSLQPLRRLLPRGLDRQAADQQRHGNVFQGAEIGQQMMELVDEPQRAIAYAAAFSVRHMTERPAFNPHLAAAQAIQAA</sequence>
<comment type="caution">
    <text evidence="2">The sequence shown here is derived from an EMBL/GenBank/DDBJ whole genome shotgun (WGS) entry which is preliminary data.</text>
</comment>
<feature type="compositionally biased region" description="Low complexity" evidence="1">
    <location>
        <begin position="7"/>
        <end position="16"/>
    </location>
</feature>
<reference evidence="2 3" key="1">
    <citation type="submission" date="2015-04" db="EMBL/GenBank/DDBJ databases">
        <title>Lasius niger genome sequencing.</title>
        <authorList>
            <person name="Konorov E.A."/>
            <person name="Nikitin M.A."/>
            <person name="Kirill M.V."/>
            <person name="Chang P."/>
        </authorList>
    </citation>
    <scope>NUCLEOTIDE SEQUENCE [LARGE SCALE GENOMIC DNA]</scope>
    <source>
        <tissue evidence="2">Whole</tissue>
    </source>
</reference>